<evidence type="ECO:0000256" key="4">
    <source>
        <dbReference type="ARBA" id="ARBA00023163"/>
    </source>
</evidence>
<dbReference type="STRING" id="1136941.ACH46_11470"/>
<dbReference type="GO" id="GO:0003677">
    <property type="term" value="F:DNA binding"/>
    <property type="evidence" value="ECO:0007669"/>
    <property type="project" value="UniProtKB-KW"/>
</dbReference>
<keyword evidence="3" id="KW-0238">DNA-binding</keyword>
<reference evidence="8 9" key="2">
    <citation type="journal article" date="2017" name="Int. J. Syst. Evol. Microbiol.">
        <title>Gordonia phthalatica sp. nov., a di-n-butyl phthalate-degrading bacterium isolated from activated sludge.</title>
        <authorList>
            <person name="Jin D."/>
            <person name="Kong X."/>
            <person name="Jia M."/>
            <person name="Yu X."/>
            <person name="Wang X."/>
            <person name="Zhuang X."/>
            <person name="Deng Y."/>
            <person name="Bai Z."/>
        </authorList>
    </citation>
    <scope>NUCLEOTIDE SEQUENCE [LARGE SCALE GENOMIC DNA]</scope>
    <source>
        <strain evidence="8 9">QH-11</strain>
    </source>
</reference>
<feature type="modified residue" description="4-aspartylphosphate" evidence="5">
    <location>
        <position position="55"/>
    </location>
</feature>
<evidence type="ECO:0000313" key="9">
    <source>
        <dbReference type="Proteomes" id="UP000063789"/>
    </source>
</evidence>
<dbReference type="KEGG" id="goq:ACH46_11470"/>
<dbReference type="PROSITE" id="PS50043">
    <property type="entry name" value="HTH_LUXR_2"/>
    <property type="match status" value="1"/>
</dbReference>
<reference evidence="9" key="1">
    <citation type="submission" date="2015-06" db="EMBL/GenBank/DDBJ databases">
        <title>Complete genome sequence and metabolic analysis of phthalate degradation pathway in Gordonia sp. QH-11.</title>
        <authorList>
            <person name="Jin D."/>
            <person name="Kong X."/>
            <person name="Bai Z."/>
        </authorList>
    </citation>
    <scope>NUCLEOTIDE SEQUENCE [LARGE SCALE GENOMIC DNA]</scope>
    <source>
        <strain evidence="9">QH-11</strain>
    </source>
</reference>
<organism evidence="8 9">
    <name type="scientific">Gordonia phthalatica</name>
    <dbReference type="NCBI Taxonomy" id="1136941"/>
    <lineage>
        <taxon>Bacteria</taxon>
        <taxon>Bacillati</taxon>
        <taxon>Actinomycetota</taxon>
        <taxon>Actinomycetes</taxon>
        <taxon>Mycobacteriales</taxon>
        <taxon>Gordoniaceae</taxon>
        <taxon>Gordonia</taxon>
    </lineage>
</organism>
<keyword evidence="1 5" id="KW-0597">Phosphoprotein</keyword>
<dbReference type="PRINTS" id="PR00038">
    <property type="entry name" value="HTHLUXR"/>
</dbReference>
<dbReference type="EMBL" id="CP011853">
    <property type="protein sequence ID" value="ALG84996.1"/>
    <property type="molecule type" value="Genomic_DNA"/>
</dbReference>
<dbReference type="CDD" id="cd06170">
    <property type="entry name" value="LuxR_C_like"/>
    <property type="match status" value="1"/>
</dbReference>
<dbReference type="PROSITE" id="PS50110">
    <property type="entry name" value="RESPONSE_REGULATORY"/>
    <property type="match status" value="1"/>
</dbReference>
<name>A0A0N9NBQ1_9ACTN</name>
<dbReference type="SMART" id="SM00448">
    <property type="entry name" value="REC"/>
    <property type="match status" value="1"/>
</dbReference>
<dbReference type="InterPro" id="IPR058245">
    <property type="entry name" value="NreC/VraR/RcsB-like_REC"/>
</dbReference>
<dbReference type="PATRIC" id="fig|1136941.3.peg.2339"/>
<dbReference type="PANTHER" id="PTHR43214">
    <property type="entry name" value="TWO-COMPONENT RESPONSE REGULATOR"/>
    <property type="match status" value="1"/>
</dbReference>
<dbReference type="PANTHER" id="PTHR43214:SF24">
    <property type="entry name" value="TRANSCRIPTIONAL REGULATORY PROTEIN NARL-RELATED"/>
    <property type="match status" value="1"/>
</dbReference>
<dbReference type="InterPro" id="IPR011006">
    <property type="entry name" value="CheY-like_superfamily"/>
</dbReference>
<evidence type="ECO:0000256" key="2">
    <source>
        <dbReference type="ARBA" id="ARBA00023015"/>
    </source>
</evidence>
<evidence type="ECO:0000256" key="1">
    <source>
        <dbReference type="ARBA" id="ARBA00022553"/>
    </source>
</evidence>
<dbReference type="SUPFAM" id="SSF52172">
    <property type="entry name" value="CheY-like"/>
    <property type="match status" value="1"/>
</dbReference>
<dbReference type="InterPro" id="IPR016032">
    <property type="entry name" value="Sig_transdc_resp-reg_C-effctor"/>
</dbReference>
<evidence type="ECO:0000259" key="7">
    <source>
        <dbReference type="PROSITE" id="PS50110"/>
    </source>
</evidence>
<dbReference type="InterPro" id="IPR039420">
    <property type="entry name" value="WalR-like"/>
</dbReference>
<dbReference type="OrthoDB" id="9808843at2"/>
<gene>
    <name evidence="8" type="ORF">ACH46_11470</name>
</gene>
<dbReference type="SUPFAM" id="SSF46894">
    <property type="entry name" value="C-terminal effector domain of the bipartite response regulators"/>
    <property type="match status" value="1"/>
</dbReference>
<dbReference type="Gene3D" id="3.40.50.2300">
    <property type="match status" value="1"/>
</dbReference>
<evidence type="ECO:0000256" key="5">
    <source>
        <dbReference type="PROSITE-ProRule" id="PRU00169"/>
    </source>
</evidence>
<dbReference type="InterPro" id="IPR001789">
    <property type="entry name" value="Sig_transdc_resp-reg_receiver"/>
</dbReference>
<dbReference type="AlphaFoldDB" id="A0A0N9NBQ1"/>
<dbReference type="PROSITE" id="PS00622">
    <property type="entry name" value="HTH_LUXR_1"/>
    <property type="match status" value="1"/>
</dbReference>
<dbReference type="RefSeq" id="WP_062393002.1">
    <property type="nucleotide sequence ID" value="NZ_CP011853.1"/>
</dbReference>
<feature type="domain" description="Response regulatory" evidence="7">
    <location>
        <begin position="4"/>
        <end position="120"/>
    </location>
</feature>
<proteinExistence type="predicted"/>
<sequence length="218" mass="23351">MTVRVLVVDDQELVRSGLSMIVDSQDDLEVVADADSGAAAVDLCRRLRVDVVLMDVRMPGMDGITATREIVAAAQAPRVIVVTTFDLDENAFAALRAGASGFLLKSSRAEDVIDAIRTVHAGDAVIAPSTTRRLIEHVAPTLPGAAEPSEMDRLTDREREILIEVASGDSNAEIAARLHVSEATVKTHVGRLLHKLGARDRVQLAVLAYETRLVVPGT</sequence>
<evidence type="ECO:0000256" key="3">
    <source>
        <dbReference type="ARBA" id="ARBA00023125"/>
    </source>
</evidence>
<feature type="domain" description="HTH luxR-type" evidence="6">
    <location>
        <begin position="147"/>
        <end position="212"/>
    </location>
</feature>
<dbReference type="GO" id="GO:0000160">
    <property type="term" value="P:phosphorelay signal transduction system"/>
    <property type="evidence" value="ECO:0007669"/>
    <property type="project" value="InterPro"/>
</dbReference>
<dbReference type="Pfam" id="PF00196">
    <property type="entry name" value="GerE"/>
    <property type="match status" value="1"/>
</dbReference>
<dbReference type="GO" id="GO:0006355">
    <property type="term" value="P:regulation of DNA-templated transcription"/>
    <property type="evidence" value="ECO:0007669"/>
    <property type="project" value="InterPro"/>
</dbReference>
<dbReference type="CDD" id="cd17535">
    <property type="entry name" value="REC_NarL-like"/>
    <property type="match status" value="1"/>
</dbReference>
<evidence type="ECO:0000259" key="6">
    <source>
        <dbReference type="PROSITE" id="PS50043"/>
    </source>
</evidence>
<keyword evidence="2" id="KW-0805">Transcription regulation</keyword>
<keyword evidence="4" id="KW-0804">Transcription</keyword>
<dbReference type="Proteomes" id="UP000063789">
    <property type="component" value="Chromosome"/>
</dbReference>
<dbReference type="Pfam" id="PF00072">
    <property type="entry name" value="Response_reg"/>
    <property type="match status" value="1"/>
</dbReference>
<keyword evidence="9" id="KW-1185">Reference proteome</keyword>
<protein>
    <submittedName>
        <fullName evidence="8">LuxR family transcriptional regulator</fullName>
    </submittedName>
</protein>
<dbReference type="InterPro" id="IPR000792">
    <property type="entry name" value="Tscrpt_reg_LuxR_C"/>
</dbReference>
<accession>A0A0N9NBQ1</accession>
<evidence type="ECO:0000313" key="8">
    <source>
        <dbReference type="EMBL" id="ALG84996.1"/>
    </source>
</evidence>
<dbReference type="SMART" id="SM00421">
    <property type="entry name" value="HTH_LUXR"/>
    <property type="match status" value="1"/>
</dbReference>